<evidence type="ECO:0000256" key="4">
    <source>
        <dbReference type="ARBA" id="ARBA00023125"/>
    </source>
</evidence>
<dbReference type="InterPro" id="IPR013325">
    <property type="entry name" value="RNA_pol_sigma_r2"/>
</dbReference>
<dbReference type="Proteomes" id="UP000653472">
    <property type="component" value="Unassembled WGS sequence"/>
</dbReference>
<dbReference type="HAMAP" id="MF_00962">
    <property type="entry name" value="Sigma70_FliA"/>
    <property type="match status" value="1"/>
</dbReference>
<keyword evidence="5 6" id="KW-0804">Transcription</keyword>
<dbReference type="PROSITE" id="PS00716">
    <property type="entry name" value="SIGMA70_2"/>
    <property type="match status" value="1"/>
</dbReference>
<evidence type="ECO:0000256" key="3">
    <source>
        <dbReference type="ARBA" id="ARBA00023082"/>
    </source>
</evidence>
<dbReference type="PIRSF" id="PIRSF000770">
    <property type="entry name" value="RNA_pol_sigma-SigE/K"/>
    <property type="match status" value="1"/>
</dbReference>
<dbReference type="GO" id="GO:0006352">
    <property type="term" value="P:DNA-templated transcription initiation"/>
    <property type="evidence" value="ECO:0007669"/>
    <property type="project" value="UniProtKB-UniRule"/>
</dbReference>
<dbReference type="InterPro" id="IPR012845">
    <property type="entry name" value="RNA_pol_sigma_FliA_WhiG"/>
</dbReference>
<dbReference type="Gene3D" id="1.10.1740.10">
    <property type="match status" value="1"/>
</dbReference>
<dbReference type="RefSeq" id="WP_168146947.1">
    <property type="nucleotide sequence ID" value="NZ_JAAVXB010000002.1"/>
</dbReference>
<protein>
    <recommendedName>
        <fullName evidence="6">RNA polymerase sigma factor FliA</fullName>
    </recommendedName>
    <alternativeName>
        <fullName evidence="6">RNA polymerase sigma factor for flagellar operon</fullName>
    </alternativeName>
    <alternativeName>
        <fullName evidence="6">Sigma F</fullName>
    </alternativeName>
    <alternativeName>
        <fullName evidence="6">Sigma-28</fullName>
    </alternativeName>
</protein>
<evidence type="ECO:0000313" key="10">
    <source>
        <dbReference type="Proteomes" id="UP000653472"/>
    </source>
</evidence>
<dbReference type="Pfam" id="PF04542">
    <property type="entry name" value="Sigma70_r2"/>
    <property type="match status" value="1"/>
</dbReference>
<dbReference type="InterPro" id="IPR007630">
    <property type="entry name" value="RNA_pol_sigma70_r4"/>
</dbReference>
<evidence type="ECO:0000259" key="8">
    <source>
        <dbReference type="PROSITE" id="PS00716"/>
    </source>
</evidence>
<dbReference type="AlphaFoldDB" id="A0A969W6W9"/>
<dbReference type="InterPro" id="IPR007624">
    <property type="entry name" value="RNA_pol_sigma70_r3"/>
</dbReference>
<name>A0A969W6W9_9GAMM</name>
<dbReference type="NCBIfam" id="TIGR02479">
    <property type="entry name" value="FliA_WhiG"/>
    <property type="match status" value="1"/>
</dbReference>
<keyword evidence="1 6" id="KW-0963">Cytoplasm</keyword>
<dbReference type="PRINTS" id="PR00046">
    <property type="entry name" value="SIGMA70FCT"/>
</dbReference>
<dbReference type="CDD" id="cd06171">
    <property type="entry name" value="Sigma70_r4"/>
    <property type="match status" value="1"/>
</dbReference>
<evidence type="ECO:0000256" key="5">
    <source>
        <dbReference type="ARBA" id="ARBA00023163"/>
    </source>
</evidence>
<keyword evidence="2 6" id="KW-0805">Transcription regulation</keyword>
<dbReference type="PROSITE" id="PS00715">
    <property type="entry name" value="SIGMA70_1"/>
    <property type="match status" value="1"/>
</dbReference>
<feature type="region of interest" description="Sigma-70 factor domain-4" evidence="6">
    <location>
        <begin position="184"/>
        <end position="232"/>
    </location>
</feature>
<dbReference type="FunFam" id="1.10.1740.10:FF:000002">
    <property type="entry name" value="RNA polymerase sigma factor FliA"/>
    <property type="match status" value="1"/>
</dbReference>
<feature type="DNA-binding region" description="H-T-H motif" evidence="6">
    <location>
        <begin position="206"/>
        <end position="225"/>
    </location>
</feature>
<proteinExistence type="inferred from homology"/>
<comment type="similarity">
    <text evidence="6">Belongs to the sigma-70 factor family. FliA subfamily.</text>
</comment>
<dbReference type="InterPro" id="IPR000943">
    <property type="entry name" value="RNA_pol_sigma70"/>
</dbReference>
<dbReference type="GO" id="GO:0005737">
    <property type="term" value="C:cytoplasm"/>
    <property type="evidence" value="ECO:0007669"/>
    <property type="project" value="UniProtKB-SubCell"/>
</dbReference>
<keyword evidence="4 6" id="KW-0238">DNA-binding</keyword>
<comment type="function">
    <text evidence="6">Sigma factors are initiation factors that promote the attachment of RNA polymerase to specific initiation sites and are then released. This sigma factor controls the expression of flagella-related genes.</text>
</comment>
<evidence type="ECO:0000313" key="9">
    <source>
        <dbReference type="EMBL" id="NKF21707.1"/>
    </source>
</evidence>
<dbReference type="NCBIfam" id="TIGR02937">
    <property type="entry name" value="sigma70-ECF"/>
    <property type="match status" value="1"/>
</dbReference>
<dbReference type="InterPro" id="IPR028617">
    <property type="entry name" value="Sigma70_FliA"/>
</dbReference>
<feature type="domain" description="RNA polymerase sigma-70" evidence="8">
    <location>
        <begin position="205"/>
        <end position="231"/>
    </location>
</feature>
<accession>A0A969W6W9</accession>
<dbReference type="EMBL" id="JAAVXB010000002">
    <property type="protein sequence ID" value="NKF21707.1"/>
    <property type="molecule type" value="Genomic_DNA"/>
</dbReference>
<comment type="subcellular location">
    <subcellularLocation>
        <location evidence="6">Cytoplasm</location>
    </subcellularLocation>
</comment>
<dbReference type="GO" id="GO:0016987">
    <property type="term" value="F:sigma factor activity"/>
    <property type="evidence" value="ECO:0007669"/>
    <property type="project" value="UniProtKB-UniRule"/>
</dbReference>
<dbReference type="PANTHER" id="PTHR30385">
    <property type="entry name" value="SIGMA FACTOR F FLAGELLAR"/>
    <property type="match status" value="1"/>
</dbReference>
<comment type="caution">
    <text evidence="6">Lacks conserved residue(s) required for the propagation of feature annotation.</text>
</comment>
<evidence type="ECO:0000256" key="1">
    <source>
        <dbReference type="ARBA" id="ARBA00022490"/>
    </source>
</evidence>
<dbReference type="GO" id="GO:0003677">
    <property type="term" value="F:DNA binding"/>
    <property type="evidence" value="ECO:0007669"/>
    <property type="project" value="UniProtKB-UniRule"/>
</dbReference>
<evidence type="ECO:0000259" key="7">
    <source>
        <dbReference type="PROSITE" id="PS00715"/>
    </source>
</evidence>
<keyword evidence="3 6" id="KW-0731">Sigma factor</keyword>
<dbReference type="PANTHER" id="PTHR30385:SF7">
    <property type="entry name" value="RNA POLYMERASE SIGMA FACTOR FLIA"/>
    <property type="match status" value="1"/>
</dbReference>
<sequence>MSTAAARPMSEPMDENALVRQHTDLVKRIAHHLAARLPASVEVDDLIQAGVIGLIEAARNYSGTRGASFETYAGIRIRGAMLDELRQTDWAPRSVHRRERAVQEAIRKIEQETGREAREHEVAERLDIGLPEYHSIVQDAARCQVLSLDHSGENNDETIDAPDDTAGPLQCLQHAEFQQELTQAITELPERERLVLSMYYERELNLREIGAVLKVSESRVCQIHGQALLRLRARLKSWHELAAI</sequence>
<evidence type="ECO:0000256" key="6">
    <source>
        <dbReference type="HAMAP-Rule" id="MF_00962"/>
    </source>
</evidence>
<feature type="domain" description="RNA polymerase sigma-70" evidence="7">
    <location>
        <begin position="45"/>
        <end position="58"/>
    </location>
</feature>
<gene>
    <name evidence="6" type="primary">fliA</name>
    <name evidence="9" type="ORF">G7Y82_05210</name>
</gene>
<dbReference type="NCBIfam" id="NF005413">
    <property type="entry name" value="PRK06986.1"/>
    <property type="match status" value="1"/>
</dbReference>
<reference evidence="9" key="1">
    <citation type="submission" date="2020-03" db="EMBL/GenBank/DDBJ databases">
        <title>Solimonas marina sp. nov., isolated from deep seawater of the Pacific Ocean.</title>
        <authorList>
            <person name="Liu X."/>
            <person name="Lai Q."/>
            <person name="Sun F."/>
            <person name="Gai Y."/>
            <person name="Li G."/>
            <person name="Shao Z."/>
        </authorList>
    </citation>
    <scope>NUCLEOTIDE SEQUENCE</scope>
    <source>
        <strain evidence="9">C16B3</strain>
    </source>
</reference>
<dbReference type="SUPFAM" id="SSF88946">
    <property type="entry name" value="Sigma2 domain of RNA polymerase sigma factors"/>
    <property type="match status" value="1"/>
</dbReference>
<comment type="caution">
    <text evidence="9">The sequence shown here is derived from an EMBL/GenBank/DDBJ whole genome shotgun (WGS) entry which is preliminary data.</text>
</comment>
<dbReference type="Gene3D" id="1.20.140.160">
    <property type="match status" value="1"/>
</dbReference>
<feature type="region of interest" description="Sigma-70 factor domain-2" evidence="6">
    <location>
        <begin position="18"/>
        <end position="90"/>
    </location>
</feature>
<evidence type="ECO:0000256" key="2">
    <source>
        <dbReference type="ARBA" id="ARBA00023015"/>
    </source>
</evidence>
<dbReference type="Pfam" id="PF04539">
    <property type="entry name" value="Sigma70_r3"/>
    <property type="match status" value="1"/>
</dbReference>
<dbReference type="Pfam" id="PF04545">
    <property type="entry name" value="Sigma70_r4"/>
    <property type="match status" value="1"/>
</dbReference>
<dbReference type="GO" id="GO:0003899">
    <property type="term" value="F:DNA-directed RNA polymerase activity"/>
    <property type="evidence" value="ECO:0007669"/>
    <property type="project" value="InterPro"/>
</dbReference>
<dbReference type="InterPro" id="IPR007627">
    <property type="entry name" value="RNA_pol_sigma70_r2"/>
</dbReference>
<dbReference type="SUPFAM" id="SSF88659">
    <property type="entry name" value="Sigma3 and sigma4 domains of RNA polymerase sigma factors"/>
    <property type="match status" value="2"/>
</dbReference>
<organism evidence="9 10">
    <name type="scientific">Solimonas marina</name>
    <dbReference type="NCBI Taxonomy" id="2714601"/>
    <lineage>
        <taxon>Bacteria</taxon>
        <taxon>Pseudomonadati</taxon>
        <taxon>Pseudomonadota</taxon>
        <taxon>Gammaproteobacteria</taxon>
        <taxon>Nevskiales</taxon>
        <taxon>Nevskiaceae</taxon>
        <taxon>Solimonas</taxon>
    </lineage>
</organism>
<feature type="short sequence motif" description="Interaction with polymerase core subunit RpoC" evidence="6">
    <location>
        <begin position="45"/>
        <end position="48"/>
    </location>
</feature>
<dbReference type="InterPro" id="IPR013324">
    <property type="entry name" value="RNA_pol_sigma_r3/r4-like"/>
</dbReference>
<keyword evidence="10" id="KW-1185">Reference proteome</keyword>
<dbReference type="InterPro" id="IPR014284">
    <property type="entry name" value="RNA_pol_sigma-70_dom"/>
</dbReference>